<comment type="caution">
    <text evidence="6">The sequence shown here is derived from an EMBL/GenBank/DDBJ whole genome shotgun (WGS) entry which is preliminary data.</text>
</comment>
<dbReference type="PANTHER" id="PTHR30537:SF79">
    <property type="entry name" value="TRANSCRIPTIONAL REGULATOR-RELATED"/>
    <property type="match status" value="1"/>
</dbReference>
<dbReference type="Pfam" id="PF00126">
    <property type="entry name" value="HTH_1"/>
    <property type="match status" value="1"/>
</dbReference>
<keyword evidence="3" id="KW-0238">DNA-binding</keyword>
<dbReference type="AlphaFoldDB" id="A0A6B2K5P5"/>
<dbReference type="RefSeq" id="WP_163894757.1">
    <property type="nucleotide sequence ID" value="NZ_JAAFYS010000003.1"/>
</dbReference>
<dbReference type="SUPFAM" id="SSF53850">
    <property type="entry name" value="Periplasmic binding protein-like II"/>
    <property type="match status" value="1"/>
</dbReference>
<dbReference type="InterPro" id="IPR036388">
    <property type="entry name" value="WH-like_DNA-bd_sf"/>
</dbReference>
<protein>
    <submittedName>
        <fullName evidence="6">LysR family transcriptional regulator</fullName>
    </submittedName>
</protein>
<proteinExistence type="inferred from homology"/>
<keyword evidence="4" id="KW-0804">Transcription</keyword>
<evidence type="ECO:0000313" key="7">
    <source>
        <dbReference type="Proteomes" id="UP000474757"/>
    </source>
</evidence>
<evidence type="ECO:0000256" key="1">
    <source>
        <dbReference type="ARBA" id="ARBA00009437"/>
    </source>
</evidence>
<dbReference type="Gene3D" id="3.40.190.10">
    <property type="entry name" value="Periplasmic binding protein-like II"/>
    <property type="match status" value="2"/>
</dbReference>
<accession>A0A6B2K5P5</accession>
<comment type="similarity">
    <text evidence="1">Belongs to the LysR transcriptional regulatory family.</text>
</comment>
<dbReference type="PANTHER" id="PTHR30537">
    <property type="entry name" value="HTH-TYPE TRANSCRIPTIONAL REGULATOR"/>
    <property type="match status" value="1"/>
</dbReference>
<evidence type="ECO:0000256" key="4">
    <source>
        <dbReference type="ARBA" id="ARBA00023163"/>
    </source>
</evidence>
<dbReference type="GO" id="GO:0003700">
    <property type="term" value="F:DNA-binding transcription factor activity"/>
    <property type="evidence" value="ECO:0007669"/>
    <property type="project" value="InterPro"/>
</dbReference>
<dbReference type="InterPro" id="IPR000847">
    <property type="entry name" value="LysR_HTH_N"/>
</dbReference>
<dbReference type="Gene3D" id="1.10.10.10">
    <property type="entry name" value="Winged helix-like DNA-binding domain superfamily/Winged helix DNA-binding domain"/>
    <property type="match status" value="1"/>
</dbReference>
<dbReference type="EMBL" id="JAAGAB010000003">
    <property type="protein sequence ID" value="NDV02116.1"/>
    <property type="molecule type" value="Genomic_DNA"/>
</dbReference>
<evidence type="ECO:0000256" key="3">
    <source>
        <dbReference type="ARBA" id="ARBA00023125"/>
    </source>
</evidence>
<dbReference type="GO" id="GO:0006351">
    <property type="term" value="P:DNA-templated transcription"/>
    <property type="evidence" value="ECO:0007669"/>
    <property type="project" value="TreeGrafter"/>
</dbReference>
<gene>
    <name evidence="6" type="ORF">GZA08_14185</name>
</gene>
<evidence type="ECO:0000259" key="5">
    <source>
        <dbReference type="PROSITE" id="PS50931"/>
    </source>
</evidence>
<dbReference type="InterPro" id="IPR005119">
    <property type="entry name" value="LysR_subst-bd"/>
</dbReference>
<reference evidence="6 7" key="1">
    <citation type="submission" date="2020-02" db="EMBL/GenBank/DDBJ databases">
        <title>Pseudoroseicyclus tamarix, sp. nov., isolated from offshore sediment of a Tamarix chinensis forest.</title>
        <authorList>
            <person name="Gai Y."/>
        </authorList>
    </citation>
    <scope>NUCLEOTIDE SEQUENCE [LARGE SCALE GENOMIC DNA]</scope>
    <source>
        <strain evidence="6 7">CLL3-39</strain>
    </source>
</reference>
<dbReference type="InterPro" id="IPR036390">
    <property type="entry name" value="WH_DNA-bd_sf"/>
</dbReference>
<evidence type="ECO:0000313" key="6">
    <source>
        <dbReference type="EMBL" id="NDV02116.1"/>
    </source>
</evidence>
<evidence type="ECO:0000256" key="2">
    <source>
        <dbReference type="ARBA" id="ARBA00023015"/>
    </source>
</evidence>
<dbReference type="Pfam" id="PF03466">
    <property type="entry name" value="LysR_substrate"/>
    <property type="match status" value="1"/>
</dbReference>
<dbReference type="Proteomes" id="UP000474757">
    <property type="component" value="Unassembled WGS sequence"/>
</dbReference>
<keyword evidence="7" id="KW-1185">Reference proteome</keyword>
<organism evidence="6 7">
    <name type="scientific">Pseudoroseicyclus tamaricis</name>
    <dbReference type="NCBI Taxonomy" id="2705421"/>
    <lineage>
        <taxon>Bacteria</taxon>
        <taxon>Pseudomonadati</taxon>
        <taxon>Pseudomonadota</taxon>
        <taxon>Alphaproteobacteria</taxon>
        <taxon>Rhodobacterales</taxon>
        <taxon>Paracoccaceae</taxon>
        <taxon>Pseudoroseicyclus</taxon>
    </lineage>
</organism>
<dbReference type="GO" id="GO:0043565">
    <property type="term" value="F:sequence-specific DNA binding"/>
    <property type="evidence" value="ECO:0007669"/>
    <property type="project" value="TreeGrafter"/>
</dbReference>
<name>A0A6B2K5P5_9RHOB</name>
<dbReference type="PROSITE" id="PS50931">
    <property type="entry name" value="HTH_LYSR"/>
    <property type="match status" value="1"/>
</dbReference>
<feature type="domain" description="HTH lysR-type" evidence="5">
    <location>
        <begin position="7"/>
        <end position="64"/>
    </location>
</feature>
<keyword evidence="2" id="KW-0805">Transcription regulation</keyword>
<dbReference type="CDD" id="cd08432">
    <property type="entry name" value="PBP2_GcdR_TrpI_HvrB_AmpR_like"/>
    <property type="match status" value="1"/>
</dbReference>
<dbReference type="InterPro" id="IPR058163">
    <property type="entry name" value="LysR-type_TF_proteobact-type"/>
</dbReference>
<sequence length="302" mass="32292">MNPLNRLPLQSLRAVEAVARLGSLAAAAADLGVTPGAISQQVIRAEKILGLTLFERRPSGMVPTARGAPVTAQLQRGFAELSAAVARAARTDDALTVSVAPVFAARWLIWRLPRFRARHPDTRIRLDASLGLIDPTSGEADICIRNGPGGYSGVTVEKLWPQVIFPVCAPGLATRLTTHADLARVPVIRETGPNFGWQHWLGPEGHPDVTPGDGPLFSDSMLCLDAAISGEGVFLSFETLAADAIAMGRLVAPFPGRHATQNHYWLVTAADARPTRPMRAFTTWLKEEVAAAGLGRTSPLRP</sequence>
<dbReference type="SUPFAM" id="SSF46785">
    <property type="entry name" value="Winged helix' DNA-binding domain"/>
    <property type="match status" value="1"/>
</dbReference>